<dbReference type="OrthoDB" id="270582at2"/>
<evidence type="ECO:0000256" key="1">
    <source>
        <dbReference type="SAM" id="SignalP"/>
    </source>
</evidence>
<gene>
    <name evidence="2" type="ORF">Pla123a_15460</name>
</gene>
<protein>
    <recommendedName>
        <fullName evidence="4">PEP-CTERM protein-sorting domain-containing protein</fullName>
    </recommendedName>
</protein>
<evidence type="ECO:0000313" key="3">
    <source>
        <dbReference type="Proteomes" id="UP000318478"/>
    </source>
</evidence>
<name>A0A5C5YSL4_9BACT</name>
<feature type="chain" id="PRO_5023042227" description="PEP-CTERM protein-sorting domain-containing protein" evidence="1">
    <location>
        <begin position="24"/>
        <end position="312"/>
    </location>
</feature>
<dbReference type="EMBL" id="SJPO01000003">
    <property type="protein sequence ID" value="TWT77750.1"/>
    <property type="molecule type" value="Genomic_DNA"/>
</dbReference>
<sequence precursor="true">MTSNFLKGFALLVLALAATPASAAALYSNEMASASGWGFNAFGSAASAGDYAVTFGYDYSADFIPEAPNSQVGDTATSGVKLEANLAGGAASGFTLYPTGQSFSGNYQLRFDVWMNYDADERINGGSAGTTEFIGGGIGYDNASADIGAGAQIIATGDGGSGSDWRAFADGTFLAATEYVAGDRNGFNPHYSNFLPGVSPPAGQFQVDDPAGVAGSPGFQWVTFEVNTNNGLSTVVLEKPNGDRRTVIVIDEPYTSDGNIGLYYADLFSSVTSRPDLTFGLIDNVVVSAIPEPTAGLLLAVAGCLAGLRRRV</sequence>
<dbReference type="Proteomes" id="UP000318478">
    <property type="component" value="Unassembled WGS sequence"/>
</dbReference>
<keyword evidence="1" id="KW-0732">Signal</keyword>
<feature type="signal peptide" evidence="1">
    <location>
        <begin position="1"/>
        <end position="23"/>
    </location>
</feature>
<evidence type="ECO:0000313" key="2">
    <source>
        <dbReference type="EMBL" id="TWT77750.1"/>
    </source>
</evidence>
<reference evidence="2 3" key="1">
    <citation type="submission" date="2019-02" db="EMBL/GenBank/DDBJ databases">
        <title>Deep-cultivation of Planctomycetes and their phenomic and genomic characterization uncovers novel biology.</title>
        <authorList>
            <person name="Wiegand S."/>
            <person name="Jogler M."/>
            <person name="Boedeker C."/>
            <person name="Pinto D."/>
            <person name="Vollmers J."/>
            <person name="Rivas-Marin E."/>
            <person name="Kohn T."/>
            <person name="Peeters S.H."/>
            <person name="Heuer A."/>
            <person name="Rast P."/>
            <person name="Oberbeckmann S."/>
            <person name="Bunk B."/>
            <person name="Jeske O."/>
            <person name="Meyerdierks A."/>
            <person name="Storesund J.E."/>
            <person name="Kallscheuer N."/>
            <person name="Luecker S."/>
            <person name="Lage O.M."/>
            <person name="Pohl T."/>
            <person name="Merkel B.J."/>
            <person name="Hornburger P."/>
            <person name="Mueller R.-W."/>
            <person name="Bruemmer F."/>
            <person name="Labrenz M."/>
            <person name="Spormann A.M."/>
            <person name="Op Den Camp H."/>
            <person name="Overmann J."/>
            <person name="Amann R."/>
            <person name="Jetten M.S.M."/>
            <person name="Mascher T."/>
            <person name="Medema M.H."/>
            <person name="Devos D.P."/>
            <person name="Kaster A.-K."/>
            <person name="Ovreas L."/>
            <person name="Rohde M."/>
            <person name="Galperin M.Y."/>
            <person name="Jogler C."/>
        </authorList>
    </citation>
    <scope>NUCLEOTIDE SEQUENCE [LARGE SCALE GENOMIC DNA]</scope>
    <source>
        <strain evidence="2 3">Pla123a</strain>
    </source>
</reference>
<accession>A0A5C5YSL4</accession>
<dbReference type="AlphaFoldDB" id="A0A5C5YSL4"/>
<organism evidence="2 3">
    <name type="scientific">Posidoniimonas polymericola</name>
    <dbReference type="NCBI Taxonomy" id="2528002"/>
    <lineage>
        <taxon>Bacteria</taxon>
        <taxon>Pseudomonadati</taxon>
        <taxon>Planctomycetota</taxon>
        <taxon>Planctomycetia</taxon>
        <taxon>Pirellulales</taxon>
        <taxon>Lacipirellulaceae</taxon>
        <taxon>Posidoniimonas</taxon>
    </lineage>
</organism>
<proteinExistence type="predicted"/>
<dbReference type="RefSeq" id="WP_146585536.1">
    <property type="nucleotide sequence ID" value="NZ_SJPO01000003.1"/>
</dbReference>
<keyword evidence="3" id="KW-1185">Reference proteome</keyword>
<comment type="caution">
    <text evidence="2">The sequence shown here is derived from an EMBL/GenBank/DDBJ whole genome shotgun (WGS) entry which is preliminary data.</text>
</comment>
<evidence type="ECO:0008006" key="4">
    <source>
        <dbReference type="Google" id="ProtNLM"/>
    </source>
</evidence>